<evidence type="ECO:0000259" key="6">
    <source>
        <dbReference type="Pfam" id="PF01048"/>
    </source>
</evidence>
<evidence type="ECO:0000256" key="4">
    <source>
        <dbReference type="ARBA" id="ARBA00022801"/>
    </source>
</evidence>
<dbReference type="InterPro" id="IPR010049">
    <property type="entry name" value="MTA_SAH_Nsdase"/>
</dbReference>
<dbReference type="NCBIfam" id="TIGR01704">
    <property type="entry name" value="MTA_SAH-Nsdase"/>
    <property type="match status" value="1"/>
</dbReference>
<dbReference type="PANTHER" id="PTHR46832">
    <property type="entry name" value="5'-METHYLTHIOADENOSINE/S-ADENOSYLHOMOCYSTEINE NUCLEOSIDASE"/>
    <property type="match status" value="1"/>
</dbReference>
<dbReference type="InterPro" id="IPR000845">
    <property type="entry name" value="Nucleoside_phosphorylase_d"/>
</dbReference>
<dbReference type="GO" id="GO:0009164">
    <property type="term" value="P:nucleoside catabolic process"/>
    <property type="evidence" value="ECO:0007669"/>
    <property type="project" value="InterPro"/>
</dbReference>
<keyword evidence="5" id="KW-0486">Methionine biosynthesis</keyword>
<evidence type="ECO:0000313" key="8">
    <source>
        <dbReference type="Proteomes" id="UP000757103"/>
    </source>
</evidence>
<dbReference type="InterPro" id="IPR035994">
    <property type="entry name" value="Nucleoside_phosphorylase_sf"/>
</dbReference>
<dbReference type="Gene3D" id="3.40.50.1580">
    <property type="entry name" value="Nucleoside phosphorylase domain"/>
    <property type="match status" value="1"/>
</dbReference>
<dbReference type="EMBL" id="DYUD01000007">
    <property type="protein sequence ID" value="HJG88063.1"/>
    <property type="molecule type" value="Genomic_DNA"/>
</dbReference>
<evidence type="ECO:0000256" key="1">
    <source>
        <dbReference type="ARBA" id="ARBA00004945"/>
    </source>
</evidence>
<dbReference type="Pfam" id="PF01048">
    <property type="entry name" value="PNP_UDP_1"/>
    <property type="match status" value="1"/>
</dbReference>
<dbReference type="AlphaFoldDB" id="A0A921MPB0"/>
<name>A0A921MPB0_9BACT</name>
<accession>A0A921MPB0</accession>
<evidence type="ECO:0000313" key="7">
    <source>
        <dbReference type="EMBL" id="HJG88063.1"/>
    </source>
</evidence>
<keyword evidence="4 7" id="KW-0378">Hydrolase</keyword>
<dbReference type="Proteomes" id="UP000757103">
    <property type="component" value="Unassembled WGS sequence"/>
</dbReference>
<gene>
    <name evidence="7" type="ORF">K8U91_01110</name>
</gene>
<dbReference type="PANTHER" id="PTHR46832:SF1">
    <property type="entry name" value="5'-METHYLTHIOADENOSINE_S-ADENOSYLHOMOCYSTEINE NUCLEOSIDASE"/>
    <property type="match status" value="1"/>
</dbReference>
<dbReference type="GO" id="GO:0008782">
    <property type="term" value="F:adenosylhomocysteine nucleosidase activity"/>
    <property type="evidence" value="ECO:0007669"/>
    <property type="project" value="UniProtKB-EC"/>
</dbReference>
<dbReference type="GO" id="GO:0019509">
    <property type="term" value="P:L-methionine salvage from methylthioadenosine"/>
    <property type="evidence" value="ECO:0007669"/>
    <property type="project" value="InterPro"/>
</dbReference>
<dbReference type="EC" id="3.2.2.9" evidence="2"/>
<proteinExistence type="predicted"/>
<reference evidence="7" key="1">
    <citation type="journal article" date="2021" name="PeerJ">
        <title>Extensive microbial diversity within the chicken gut microbiome revealed by metagenomics and culture.</title>
        <authorList>
            <person name="Gilroy R."/>
            <person name="Ravi A."/>
            <person name="Getino M."/>
            <person name="Pursley I."/>
            <person name="Horton D.L."/>
            <person name="Alikhan N.F."/>
            <person name="Baker D."/>
            <person name="Gharbi K."/>
            <person name="Hall N."/>
            <person name="Watson M."/>
            <person name="Adriaenssens E.M."/>
            <person name="Foster-Nyarko E."/>
            <person name="Jarju S."/>
            <person name="Secka A."/>
            <person name="Antonio M."/>
            <person name="Oren A."/>
            <person name="Chaudhuri R.R."/>
            <person name="La Ragione R."/>
            <person name="Hildebrand F."/>
            <person name="Pallen M.J."/>
        </authorList>
    </citation>
    <scope>NUCLEOTIDE SEQUENCE</scope>
    <source>
        <strain evidence="7">CHK121-7720</strain>
    </source>
</reference>
<evidence type="ECO:0000256" key="5">
    <source>
        <dbReference type="ARBA" id="ARBA00023167"/>
    </source>
</evidence>
<sequence length="227" mass="25059">MKIGIIVAMQSELDCVRRLLENPREERHGASLFIVGTSGAHELILTQSGIGKVSSAIRAYELIDRYHPDALLNTGVAGGIDPSMRVMDIVVGSEIVYHDVWCGEGNAWGQIQGLPPRFHSDSALIEKVLQVETSLRIYKGLVCSGDRFITDPVELSEIKQLFPEGMAVDMESGSIAQVCYMRGVPFLSFRIISDTPGIEGHIAQYNHFWDDAPQRSFEVLTSLIAKL</sequence>
<comment type="pathway">
    <text evidence="1">Amino-acid biosynthesis; L-methionine biosynthesis via salvage pathway; S-methyl-5-thio-alpha-D-ribose 1-phosphate from S-methyl-5'-thioadenosine (hydrolase route): step 1/2.</text>
</comment>
<comment type="caution">
    <text evidence="7">The sequence shown here is derived from an EMBL/GenBank/DDBJ whole genome shotgun (WGS) entry which is preliminary data.</text>
</comment>
<protein>
    <recommendedName>
        <fullName evidence="2">adenosylhomocysteine nucleosidase</fullName>
        <ecNumber evidence="2">3.2.2.9</ecNumber>
    </recommendedName>
</protein>
<feature type="domain" description="Nucleoside phosphorylase" evidence="6">
    <location>
        <begin position="2"/>
        <end position="224"/>
    </location>
</feature>
<dbReference type="GO" id="GO:0008930">
    <property type="term" value="F:methylthioadenosine nucleosidase activity"/>
    <property type="evidence" value="ECO:0007669"/>
    <property type="project" value="InterPro"/>
</dbReference>
<dbReference type="SUPFAM" id="SSF53167">
    <property type="entry name" value="Purine and uridine phosphorylases"/>
    <property type="match status" value="1"/>
</dbReference>
<dbReference type="GO" id="GO:0005829">
    <property type="term" value="C:cytosol"/>
    <property type="evidence" value="ECO:0007669"/>
    <property type="project" value="TreeGrafter"/>
</dbReference>
<organism evidence="7 8">
    <name type="scientific">Barnesiella viscericola</name>
    <dbReference type="NCBI Taxonomy" id="397865"/>
    <lineage>
        <taxon>Bacteria</taxon>
        <taxon>Pseudomonadati</taxon>
        <taxon>Bacteroidota</taxon>
        <taxon>Bacteroidia</taxon>
        <taxon>Bacteroidales</taxon>
        <taxon>Barnesiellaceae</taxon>
        <taxon>Barnesiella</taxon>
    </lineage>
</organism>
<dbReference type="NCBIfam" id="NF004079">
    <property type="entry name" value="PRK05584.1"/>
    <property type="match status" value="1"/>
</dbReference>
<dbReference type="RefSeq" id="WP_273305166.1">
    <property type="nucleotide sequence ID" value="NZ_DYUD01000007.1"/>
</dbReference>
<dbReference type="GO" id="GO:0019284">
    <property type="term" value="P:L-methionine salvage from S-adenosylmethionine"/>
    <property type="evidence" value="ECO:0007669"/>
    <property type="project" value="TreeGrafter"/>
</dbReference>
<dbReference type="CDD" id="cd09008">
    <property type="entry name" value="MTAN"/>
    <property type="match status" value="1"/>
</dbReference>
<reference evidence="7" key="2">
    <citation type="submission" date="2021-09" db="EMBL/GenBank/DDBJ databases">
        <authorList>
            <person name="Gilroy R."/>
        </authorList>
    </citation>
    <scope>NUCLEOTIDE SEQUENCE</scope>
    <source>
        <strain evidence="7">CHK121-7720</strain>
    </source>
</reference>
<evidence type="ECO:0000256" key="3">
    <source>
        <dbReference type="ARBA" id="ARBA00022605"/>
    </source>
</evidence>
<keyword evidence="3" id="KW-0028">Amino-acid biosynthesis</keyword>
<evidence type="ECO:0000256" key="2">
    <source>
        <dbReference type="ARBA" id="ARBA00011974"/>
    </source>
</evidence>
<keyword evidence="7" id="KW-0326">Glycosidase</keyword>